<dbReference type="SUPFAM" id="SSF141571">
    <property type="entry name" value="Pentapeptide repeat-like"/>
    <property type="match status" value="1"/>
</dbReference>
<dbReference type="AlphaFoldDB" id="A0A402C2J7"/>
<dbReference type="InterPro" id="IPR001646">
    <property type="entry name" value="5peptide_repeat"/>
</dbReference>
<name>A0A402C2J7_RHOWR</name>
<organism evidence="1 2">
    <name type="scientific">Rhodococcus wratislaviensis</name>
    <name type="common">Tsukamurella wratislaviensis</name>
    <dbReference type="NCBI Taxonomy" id="44752"/>
    <lineage>
        <taxon>Bacteria</taxon>
        <taxon>Bacillati</taxon>
        <taxon>Actinomycetota</taxon>
        <taxon>Actinomycetes</taxon>
        <taxon>Mycobacteriales</taxon>
        <taxon>Nocardiaceae</taxon>
        <taxon>Rhodococcus</taxon>
    </lineage>
</organism>
<keyword evidence="2" id="KW-1185">Reference proteome</keyword>
<dbReference type="Gene3D" id="2.160.20.80">
    <property type="entry name" value="E3 ubiquitin-protein ligase SopA"/>
    <property type="match status" value="1"/>
</dbReference>
<protein>
    <recommendedName>
        <fullName evidence="3">Pentapeptide repeat-containing protein</fullName>
    </recommendedName>
</protein>
<reference evidence="1 2" key="1">
    <citation type="submission" date="2018-11" db="EMBL/GenBank/DDBJ databases">
        <title>Microbial catabolism of amino acid.</title>
        <authorList>
            <person name="Hibi M."/>
            <person name="Ogawa J."/>
        </authorList>
    </citation>
    <scope>NUCLEOTIDE SEQUENCE [LARGE SCALE GENOMIC DNA]</scope>
    <source>
        <strain evidence="1 2">C31-06</strain>
    </source>
</reference>
<dbReference type="EMBL" id="BHYM01000012">
    <property type="protein sequence ID" value="GCE37825.1"/>
    <property type="molecule type" value="Genomic_DNA"/>
</dbReference>
<evidence type="ECO:0008006" key="3">
    <source>
        <dbReference type="Google" id="ProtNLM"/>
    </source>
</evidence>
<comment type="caution">
    <text evidence="1">The sequence shown here is derived from an EMBL/GenBank/DDBJ whole genome shotgun (WGS) entry which is preliminary data.</text>
</comment>
<proteinExistence type="predicted"/>
<evidence type="ECO:0000313" key="1">
    <source>
        <dbReference type="EMBL" id="GCE37825.1"/>
    </source>
</evidence>
<dbReference type="Pfam" id="PF00805">
    <property type="entry name" value="Pentapeptide"/>
    <property type="match status" value="1"/>
</dbReference>
<gene>
    <name evidence="1" type="ORF">Rhow_000671</name>
</gene>
<accession>A0A402C2J7</accession>
<dbReference type="Proteomes" id="UP000287519">
    <property type="component" value="Unassembled WGS sequence"/>
</dbReference>
<evidence type="ECO:0000313" key="2">
    <source>
        <dbReference type="Proteomes" id="UP000287519"/>
    </source>
</evidence>
<sequence length="136" mass="13941">MYGVYLDSANLTSANLTNAKLTYPVMNSVNLTDANLTGADLTGADVSDTLLIPSYQKVTADLTGSASVTWPTPPNLTGTTFGGCDRASGSSFPVGWTTVRCTVNTSASQASGTFIVDVAEPASNPEPTLPGNLFGS</sequence>